<dbReference type="EMBL" id="JAAIUW010000002">
    <property type="protein sequence ID" value="KAF7842035.1"/>
    <property type="molecule type" value="Genomic_DNA"/>
</dbReference>
<dbReference type="Pfam" id="PF00646">
    <property type="entry name" value="F-box"/>
    <property type="match status" value="1"/>
</dbReference>
<dbReference type="OrthoDB" id="1002647at2759"/>
<sequence length="185" mass="21239">MAESSKSKEQKIDTRASISRLPNELLFKILSHLPLKQALATSILSNTWKALYSQFLQDNNYRFDDFVLISQRRKKCIHRLKRSHTSSSNRGSQCVPLLAEGRSIAIQRFHISSIFVPLDSLRNVESLKICLFKQLYYRFEGLGNLGSPAIQNMVFVEKLRGSFTLWIDDSNPVPENKRAILKVLI</sequence>
<name>A0A834XBH1_9FABA</name>
<keyword evidence="3" id="KW-1185">Reference proteome</keyword>
<dbReference type="PANTHER" id="PTHR31293">
    <property type="entry name" value="RNI-LIKE SUPERFAMILY PROTEIN"/>
    <property type="match status" value="1"/>
</dbReference>
<dbReference type="Proteomes" id="UP000634136">
    <property type="component" value="Unassembled WGS sequence"/>
</dbReference>
<dbReference type="PROSITE" id="PS50181">
    <property type="entry name" value="FBOX"/>
    <property type="match status" value="1"/>
</dbReference>
<dbReference type="AlphaFoldDB" id="A0A834XBH1"/>
<organism evidence="2 3">
    <name type="scientific">Senna tora</name>
    <dbReference type="NCBI Taxonomy" id="362788"/>
    <lineage>
        <taxon>Eukaryota</taxon>
        <taxon>Viridiplantae</taxon>
        <taxon>Streptophyta</taxon>
        <taxon>Embryophyta</taxon>
        <taxon>Tracheophyta</taxon>
        <taxon>Spermatophyta</taxon>
        <taxon>Magnoliopsida</taxon>
        <taxon>eudicotyledons</taxon>
        <taxon>Gunneridae</taxon>
        <taxon>Pentapetalae</taxon>
        <taxon>rosids</taxon>
        <taxon>fabids</taxon>
        <taxon>Fabales</taxon>
        <taxon>Fabaceae</taxon>
        <taxon>Caesalpinioideae</taxon>
        <taxon>Cassia clade</taxon>
        <taxon>Senna</taxon>
    </lineage>
</organism>
<dbReference type="InterPro" id="IPR036047">
    <property type="entry name" value="F-box-like_dom_sf"/>
</dbReference>
<evidence type="ECO:0000313" key="3">
    <source>
        <dbReference type="Proteomes" id="UP000634136"/>
    </source>
</evidence>
<evidence type="ECO:0000313" key="2">
    <source>
        <dbReference type="EMBL" id="KAF7842035.1"/>
    </source>
</evidence>
<comment type="caution">
    <text evidence="2">The sequence shown here is derived from an EMBL/GenBank/DDBJ whole genome shotgun (WGS) entry which is preliminary data.</text>
</comment>
<dbReference type="PANTHER" id="PTHR31293:SF22">
    <property type="entry name" value="BNAC06G06520D PROTEIN"/>
    <property type="match status" value="1"/>
</dbReference>
<dbReference type="Gene3D" id="1.20.1280.50">
    <property type="match status" value="1"/>
</dbReference>
<dbReference type="SUPFAM" id="SSF81383">
    <property type="entry name" value="F-box domain"/>
    <property type="match status" value="1"/>
</dbReference>
<gene>
    <name evidence="2" type="ORF">G2W53_004333</name>
</gene>
<dbReference type="InterPro" id="IPR055294">
    <property type="entry name" value="FBL60-like"/>
</dbReference>
<protein>
    <submittedName>
        <fullName evidence="2">F-box/FBD/LRR-repeat protein</fullName>
    </submittedName>
</protein>
<accession>A0A834XBH1</accession>
<dbReference type="InterPro" id="IPR001810">
    <property type="entry name" value="F-box_dom"/>
</dbReference>
<evidence type="ECO:0000259" key="1">
    <source>
        <dbReference type="PROSITE" id="PS50181"/>
    </source>
</evidence>
<proteinExistence type="predicted"/>
<reference evidence="2" key="1">
    <citation type="submission" date="2020-09" db="EMBL/GenBank/DDBJ databases">
        <title>Genome-Enabled Discovery of Anthraquinone Biosynthesis in Senna tora.</title>
        <authorList>
            <person name="Kang S.-H."/>
            <person name="Pandey R.P."/>
            <person name="Lee C.-M."/>
            <person name="Sim J.-S."/>
            <person name="Jeong J.-T."/>
            <person name="Choi B.-S."/>
            <person name="Jung M."/>
            <person name="Ginzburg D."/>
            <person name="Zhao K."/>
            <person name="Won S.Y."/>
            <person name="Oh T.-J."/>
            <person name="Yu Y."/>
            <person name="Kim N.-H."/>
            <person name="Lee O.R."/>
            <person name="Lee T.-H."/>
            <person name="Bashyal P."/>
            <person name="Kim T.-S."/>
            <person name="Lee W.-H."/>
            <person name="Kawkins C."/>
            <person name="Kim C.-K."/>
            <person name="Kim J.S."/>
            <person name="Ahn B.O."/>
            <person name="Rhee S.Y."/>
            <person name="Sohng J.K."/>
        </authorList>
    </citation>
    <scope>NUCLEOTIDE SEQUENCE</scope>
    <source>
        <tissue evidence="2">Leaf</tissue>
    </source>
</reference>
<feature type="domain" description="F-box" evidence="1">
    <location>
        <begin position="15"/>
        <end position="64"/>
    </location>
</feature>